<sequence>MKTPPESHRPKQHGGGGNDSKKAGPSSKLPSLPKGSKIIKRPLAHRLGHSPNRTVYVSSKAPLMSLVKRVRKKMDRDGGGARLSSTKGLPLLAQLDNLYVRKSGAGASSSAKTTGENDDAEAGQAAQGSEKHEVKLLATGKAIEKAIEVAAFFGRQPDCLVAIRSGSLSTVDEVEHPSSVGRTLASAGAADTDRTKDAQGDMEMVESEPEDEGEEMGSYRYRSNGPEGVINMAALGKLVEKTQRDSEALAAGARKRERLAMESDCGERVSKKIALAWRRSLAALGSGNLRITHG</sequence>
<proteinExistence type="predicted"/>
<feature type="compositionally biased region" description="Acidic residues" evidence="4">
    <location>
        <begin position="203"/>
        <end position="215"/>
    </location>
</feature>
<accession>A0AAD5WP47</accession>
<keyword evidence="6" id="KW-1185">Reference proteome</keyword>
<dbReference type="Gene3D" id="3.30.110.20">
    <property type="entry name" value="Alba-like domain"/>
    <property type="match status" value="1"/>
</dbReference>
<dbReference type="InterPro" id="IPR020241">
    <property type="entry name" value="RNase_P/MRP_Pop7_fungi"/>
</dbReference>
<dbReference type="AlphaFoldDB" id="A0AAD5WP47"/>
<dbReference type="GO" id="GO:0006364">
    <property type="term" value="P:rRNA processing"/>
    <property type="evidence" value="ECO:0007669"/>
    <property type="project" value="TreeGrafter"/>
</dbReference>
<keyword evidence="2" id="KW-0819">tRNA processing</keyword>
<dbReference type="GO" id="GO:0000171">
    <property type="term" value="F:ribonuclease MRP activity"/>
    <property type="evidence" value="ECO:0007669"/>
    <property type="project" value="TreeGrafter"/>
</dbReference>
<dbReference type="Pfam" id="PF12328">
    <property type="entry name" value="Rpp20"/>
    <property type="match status" value="1"/>
</dbReference>
<protein>
    <submittedName>
        <fullName evidence="5">Uncharacterized protein</fullName>
    </submittedName>
</protein>
<evidence type="ECO:0000256" key="2">
    <source>
        <dbReference type="ARBA" id="ARBA00022694"/>
    </source>
</evidence>
<evidence type="ECO:0000313" key="6">
    <source>
        <dbReference type="Proteomes" id="UP001201980"/>
    </source>
</evidence>
<dbReference type="GO" id="GO:0005655">
    <property type="term" value="C:nucleolar ribonuclease P complex"/>
    <property type="evidence" value="ECO:0007669"/>
    <property type="project" value="InterPro"/>
</dbReference>
<dbReference type="GO" id="GO:0004526">
    <property type="term" value="F:ribonuclease P activity"/>
    <property type="evidence" value="ECO:0007669"/>
    <property type="project" value="TreeGrafter"/>
</dbReference>
<feature type="compositionally biased region" description="Low complexity" evidence="4">
    <location>
        <begin position="105"/>
        <end position="114"/>
    </location>
</feature>
<feature type="region of interest" description="Disordered" evidence="4">
    <location>
        <begin position="105"/>
        <end position="132"/>
    </location>
</feature>
<dbReference type="PANTHER" id="PTHR28256">
    <property type="entry name" value="RIBONUCLEASES P/MRP PROTEIN SUBUNIT POP7"/>
    <property type="match status" value="1"/>
</dbReference>
<dbReference type="GO" id="GO:0003723">
    <property type="term" value="F:RNA binding"/>
    <property type="evidence" value="ECO:0007669"/>
    <property type="project" value="TreeGrafter"/>
</dbReference>
<dbReference type="GO" id="GO:0000172">
    <property type="term" value="C:ribonuclease MRP complex"/>
    <property type="evidence" value="ECO:0007669"/>
    <property type="project" value="InterPro"/>
</dbReference>
<dbReference type="GO" id="GO:0001682">
    <property type="term" value="P:tRNA 5'-leader removal"/>
    <property type="evidence" value="ECO:0007669"/>
    <property type="project" value="InterPro"/>
</dbReference>
<dbReference type="InterPro" id="IPR036882">
    <property type="entry name" value="Alba-like_dom_sf"/>
</dbReference>
<gene>
    <name evidence="5" type="ORF">MKZ38_005148</name>
</gene>
<dbReference type="InterPro" id="IPR014612">
    <property type="entry name" value="Pop7/Rpp20"/>
</dbReference>
<feature type="compositionally biased region" description="Basic residues" evidence="4">
    <location>
        <begin position="37"/>
        <end position="48"/>
    </location>
</feature>
<reference evidence="5" key="1">
    <citation type="submission" date="2022-07" db="EMBL/GenBank/DDBJ databases">
        <title>Draft genome sequence of Zalerion maritima ATCC 34329, a (micro)plastics degrading marine fungus.</title>
        <authorList>
            <person name="Paco A."/>
            <person name="Goncalves M.F.M."/>
            <person name="Rocha-Santos T.A.P."/>
            <person name="Alves A."/>
        </authorList>
    </citation>
    <scope>NUCLEOTIDE SEQUENCE</scope>
    <source>
        <strain evidence="5">ATCC 34329</strain>
    </source>
</reference>
<dbReference type="GO" id="GO:0000294">
    <property type="term" value="P:nuclear-transcribed mRNA catabolic process, RNase MRP-dependent"/>
    <property type="evidence" value="ECO:0007669"/>
    <property type="project" value="TreeGrafter"/>
</dbReference>
<evidence type="ECO:0000256" key="1">
    <source>
        <dbReference type="ARBA" id="ARBA00004123"/>
    </source>
</evidence>
<evidence type="ECO:0000256" key="3">
    <source>
        <dbReference type="ARBA" id="ARBA00023242"/>
    </source>
</evidence>
<dbReference type="Proteomes" id="UP001201980">
    <property type="component" value="Unassembled WGS sequence"/>
</dbReference>
<feature type="region of interest" description="Disordered" evidence="4">
    <location>
        <begin position="1"/>
        <end position="56"/>
    </location>
</feature>
<feature type="region of interest" description="Disordered" evidence="4">
    <location>
        <begin position="179"/>
        <end position="223"/>
    </location>
</feature>
<keyword evidence="3" id="KW-0539">Nucleus</keyword>
<organism evidence="5 6">
    <name type="scientific">Zalerion maritima</name>
    <dbReference type="NCBI Taxonomy" id="339359"/>
    <lineage>
        <taxon>Eukaryota</taxon>
        <taxon>Fungi</taxon>
        <taxon>Dikarya</taxon>
        <taxon>Ascomycota</taxon>
        <taxon>Pezizomycotina</taxon>
        <taxon>Sordariomycetes</taxon>
        <taxon>Lulworthiomycetidae</taxon>
        <taxon>Lulworthiales</taxon>
        <taxon>Lulworthiaceae</taxon>
        <taxon>Zalerion</taxon>
    </lineage>
</organism>
<evidence type="ECO:0000313" key="5">
    <source>
        <dbReference type="EMBL" id="KAJ2896849.1"/>
    </source>
</evidence>
<name>A0AAD5WP47_9PEZI</name>
<dbReference type="PANTHER" id="PTHR28256:SF1">
    <property type="entry name" value="RIBONUCLEASES P_MRP PROTEIN SUBUNIT POP7"/>
    <property type="match status" value="1"/>
</dbReference>
<comment type="subcellular location">
    <subcellularLocation>
        <location evidence="1">Nucleus</location>
    </subcellularLocation>
</comment>
<dbReference type="EMBL" id="JAKWBI020000309">
    <property type="protein sequence ID" value="KAJ2896849.1"/>
    <property type="molecule type" value="Genomic_DNA"/>
</dbReference>
<comment type="caution">
    <text evidence="5">The sequence shown here is derived from an EMBL/GenBank/DDBJ whole genome shotgun (WGS) entry which is preliminary data.</text>
</comment>
<feature type="compositionally biased region" description="Low complexity" evidence="4">
    <location>
        <begin position="23"/>
        <end position="36"/>
    </location>
</feature>
<evidence type="ECO:0000256" key="4">
    <source>
        <dbReference type="SAM" id="MobiDB-lite"/>
    </source>
</evidence>
<dbReference type="GO" id="GO:0034965">
    <property type="term" value="P:intronic box C/D snoRNA processing"/>
    <property type="evidence" value="ECO:0007669"/>
    <property type="project" value="TreeGrafter"/>
</dbReference>